<feature type="domain" description="CCHC-type" evidence="2">
    <location>
        <begin position="51"/>
        <end position="66"/>
    </location>
</feature>
<keyword evidence="1" id="KW-0862">Zinc</keyword>
<keyword evidence="1" id="KW-0479">Metal-binding</keyword>
<dbReference type="GO" id="GO:0008270">
    <property type="term" value="F:zinc ion binding"/>
    <property type="evidence" value="ECO:0007669"/>
    <property type="project" value="UniProtKB-KW"/>
</dbReference>
<feature type="non-terminal residue" evidence="3">
    <location>
        <position position="1"/>
    </location>
</feature>
<dbReference type="GO" id="GO:0003676">
    <property type="term" value="F:nucleic acid binding"/>
    <property type="evidence" value="ECO:0007669"/>
    <property type="project" value="InterPro"/>
</dbReference>
<dbReference type="SUPFAM" id="SSF57756">
    <property type="entry name" value="Retrovirus zinc finger-like domains"/>
    <property type="match status" value="1"/>
</dbReference>
<organism evidence="3">
    <name type="scientific">Tanacetum cinerariifolium</name>
    <name type="common">Dalmatian daisy</name>
    <name type="synonym">Chrysanthemum cinerariifolium</name>
    <dbReference type="NCBI Taxonomy" id="118510"/>
    <lineage>
        <taxon>Eukaryota</taxon>
        <taxon>Viridiplantae</taxon>
        <taxon>Streptophyta</taxon>
        <taxon>Embryophyta</taxon>
        <taxon>Tracheophyta</taxon>
        <taxon>Spermatophyta</taxon>
        <taxon>Magnoliopsida</taxon>
        <taxon>eudicotyledons</taxon>
        <taxon>Gunneridae</taxon>
        <taxon>Pentapetalae</taxon>
        <taxon>asterids</taxon>
        <taxon>campanulids</taxon>
        <taxon>Asterales</taxon>
        <taxon>Asteraceae</taxon>
        <taxon>Asteroideae</taxon>
        <taxon>Anthemideae</taxon>
        <taxon>Anthemidinae</taxon>
        <taxon>Tanacetum</taxon>
    </lineage>
</organism>
<reference evidence="3" key="1">
    <citation type="journal article" date="2019" name="Sci. Rep.">
        <title>Draft genome of Tanacetum cinerariifolium, the natural source of mosquito coil.</title>
        <authorList>
            <person name="Yamashiro T."/>
            <person name="Shiraishi A."/>
            <person name="Satake H."/>
            <person name="Nakayama K."/>
        </authorList>
    </citation>
    <scope>NUCLEOTIDE SEQUENCE</scope>
</reference>
<dbReference type="EMBL" id="BKCJ011218940">
    <property type="protein sequence ID" value="GFD05535.1"/>
    <property type="molecule type" value="Genomic_DNA"/>
</dbReference>
<dbReference type="AlphaFoldDB" id="A0A699T4Z8"/>
<evidence type="ECO:0000256" key="1">
    <source>
        <dbReference type="PROSITE-ProRule" id="PRU00047"/>
    </source>
</evidence>
<gene>
    <name evidence="3" type="ORF">Tci_877504</name>
</gene>
<proteinExistence type="predicted"/>
<evidence type="ECO:0000313" key="3">
    <source>
        <dbReference type="EMBL" id="GFD05535.1"/>
    </source>
</evidence>
<dbReference type="SMART" id="SM00343">
    <property type="entry name" value="ZnF_C2HC"/>
    <property type="match status" value="1"/>
</dbReference>
<accession>A0A699T4Z8</accession>
<dbReference type="InterPro" id="IPR001878">
    <property type="entry name" value="Znf_CCHC"/>
</dbReference>
<dbReference type="Gene3D" id="4.10.60.10">
    <property type="entry name" value="Zinc finger, CCHC-type"/>
    <property type="match status" value="1"/>
</dbReference>
<keyword evidence="1" id="KW-0863">Zinc-finger</keyword>
<protein>
    <submittedName>
        <fullName evidence="3">Ribonuclease H-like domain-containing protein</fullName>
    </submittedName>
</protein>
<dbReference type="InterPro" id="IPR036875">
    <property type="entry name" value="Znf_CCHC_sf"/>
</dbReference>
<comment type="caution">
    <text evidence="3">The sequence shown here is derived from an EMBL/GenBank/DDBJ whole genome shotgun (WGS) entry which is preliminary data.</text>
</comment>
<dbReference type="PROSITE" id="PS50158">
    <property type="entry name" value="ZF_CCHC"/>
    <property type="match status" value="1"/>
</dbReference>
<evidence type="ECO:0000259" key="2">
    <source>
        <dbReference type="PROSITE" id="PS50158"/>
    </source>
</evidence>
<sequence>QNDSDDLEEMDLKWQMAMLTMRARRFLPRTGINLKANGPTSLGFDMSKEECYNCHMKGHFARECRSLKDLRRNGAAEP</sequence>
<name>A0A699T4Z8_TANCI</name>